<dbReference type="PANTHER" id="PTHR11439">
    <property type="entry name" value="GAG-POL-RELATED RETROTRANSPOSON"/>
    <property type="match status" value="1"/>
</dbReference>
<gene>
    <name evidence="1" type="ORF">O181_127715</name>
</gene>
<dbReference type="OrthoDB" id="3344688at2759"/>
<name>A0A9Q3KTR5_9BASI</name>
<dbReference type="EMBL" id="AVOT02128889">
    <property type="protein sequence ID" value="MBW0588000.1"/>
    <property type="molecule type" value="Genomic_DNA"/>
</dbReference>
<proteinExistence type="predicted"/>
<dbReference type="CDD" id="cd09272">
    <property type="entry name" value="RNase_HI_RT_Ty1"/>
    <property type="match status" value="1"/>
</dbReference>
<sequence>MHLKTISQTIGFERNGKDPSTYTLNQGNEQAILWVHIDNGALTESSPSLLNSISNKLGSYLKIKWDTKINGLVGILITENDNGFKFSQPDLIYKLTNLSLRNIIAKTPLTMNCQLVSNLSLNTMDKPHLKRIGILLYIFQASRPNIAYAVNYLAHFSLNTNESHWAALEHLIAYLRGVKDMGIQIDKNNKSRDLKCFVDANWGGEGNRSTHGYLIMHGVNPIAWQLKPQTTITSSTAQAKYMALSFSAKETLWIYHLLLNILKNPIPTLFSDNKTSIGVRFDYETISKKLPIYYLLYSECPLELNK</sequence>
<organism evidence="1 2">
    <name type="scientific">Austropuccinia psidii MF-1</name>
    <dbReference type="NCBI Taxonomy" id="1389203"/>
    <lineage>
        <taxon>Eukaryota</taxon>
        <taxon>Fungi</taxon>
        <taxon>Dikarya</taxon>
        <taxon>Basidiomycota</taxon>
        <taxon>Pucciniomycotina</taxon>
        <taxon>Pucciniomycetes</taxon>
        <taxon>Pucciniales</taxon>
        <taxon>Sphaerophragmiaceae</taxon>
        <taxon>Austropuccinia</taxon>
    </lineage>
</organism>
<keyword evidence="2" id="KW-1185">Reference proteome</keyword>
<evidence type="ECO:0000313" key="1">
    <source>
        <dbReference type="EMBL" id="MBW0588000.1"/>
    </source>
</evidence>
<dbReference type="AlphaFoldDB" id="A0A9Q3KTR5"/>
<comment type="caution">
    <text evidence="1">The sequence shown here is derived from an EMBL/GenBank/DDBJ whole genome shotgun (WGS) entry which is preliminary data.</text>
</comment>
<dbReference type="Proteomes" id="UP000765509">
    <property type="component" value="Unassembled WGS sequence"/>
</dbReference>
<dbReference type="PANTHER" id="PTHR11439:SF483">
    <property type="entry name" value="PEPTIDE SYNTHASE GLIP-LIKE, PUTATIVE (AFU_ORTHOLOGUE AFUA_3G12920)-RELATED"/>
    <property type="match status" value="1"/>
</dbReference>
<accession>A0A9Q3KTR5</accession>
<reference evidence="1" key="1">
    <citation type="submission" date="2021-03" db="EMBL/GenBank/DDBJ databases">
        <title>Draft genome sequence of rust myrtle Austropuccinia psidii MF-1, a brazilian biotype.</title>
        <authorList>
            <person name="Quecine M.C."/>
            <person name="Pachon D.M.R."/>
            <person name="Bonatelli M.L."/>
            <person name="Correr F.H."/>
            <person name="Franceschini L.M."/>
            <person name="Leite T.F."/>
            <person name="Margarido G.R.A."/>
            <person name="Almeida C.A."/>
            <person name="Ferrarezi J.A."/>
            <person name="Labate C.A."/>
        </authorList>
    </citation>
    <scope>NUCLEOTIDE SEQUENCE</scope>
    <source>
        <strain evidence="1">MF-1</strain>
    </source>
</reference>
<protein>
    <submittedName>
        <fullName evidence="1">Uncharacterized protein</fullName>
    </submittedName>
</protein>
<evidence type="ECO:0000313" key="2">
    <source>
        <dbReference type="Proteomes" id="UP000765509"/>
    </source>
</evidence>